<dbReference type="EMBL" id="CAJOBC010084106">
    <property type="protein sequence ID" value="CAF4311810.1"/>
    <property type="molecule type" value="Genomic_DNA"/>
</dbReference>
<dbReference type="EMBL" id="CAJNOQ010018672">
    <property type="protein sequence ID" value="CAF1433947.1"/>
    <property type="molecule type" value="Genomic_DNA"/>
</dbReference>
<feature type="chain" id="PRO_5036412010" description="Lipase" evidence="1">
    <location>
        <begin position="20"/>
        <end position="339"/>
    </location>
</feature>
<keyword evidence="4" id="KW-1185">Reference proteome</keyword>
<dbReference type="GO" id="GO:0016787">
    <property type="term" value="F:hydrolase activity"/>
    <property type="evidence" value="ECO:0007669"/>
    <property type="project" value="InterPro"/>
</dbReference>
<protein>
    <recommendedName>
        <fullName evidence="5">Lipase</fullName>
    </recommendedName>
</protein>
<evidence type="ECO:0000256" key="1">
    <source>
        <dbReference type="SAM" id="SignalP"/>
    </source>
</evidence>
<dbReference type="Gene3D" id="3.40.50.1820">
    <property type="entry name" value="alpha/beta hydrolase"/>
    <property type="match status" value="1"/>
</dbReference>
<reference evidence="2" key="1">
    <citation type="submission" date="2021-02" db="EMBL/GenBank/DDBJ databases">
        <authorList>
            <person name="Nowell W R."/>
        </authorList>
    </citation>
    <scope>NUCLEOTIDE SEQUENCE</scope>
</reference>
<dbReference type="PANTHER" id="PTHR37574:SF1">
    <property type="entry name" value="LIPASE B"/>
    <property type="match status" value="1"/>
</dbReference>
<dbReference type="InterPro" id="IPR029058">
    <property type="entry name" value="AB_hydrolase_fold"/>
</dbReference>
<dbReference type="Pfam" id="PF01674">
    <property type="entry name" value="Lipase_2"/>
    <property type="match status" value="1"/>
</dbReference>
<gene>
    <name evidence="2" type="ORF">GPM918_LOCUS34115</name>
    <name evidence="3" type="ORF">SRO942_LOCUS34807</name>
</gene>
<evidence type="ECO:0000313" key="4">
    <source>
        <dbReference type="Proteomes" id="UP000663829"/>
    </source>
</evidence>
<accession>A0A815N874</accession>
<dbReference type="SUPFAM" id="SSF53474">
    <property type="entry name" value="alpha/beta-Hydrolases"/>
    <property type="match status" value="1"/>
</dbReference>
<sequence>MIVSFTIIILLFLLVCVKCTNTNYSKLNQPGPSLTISERDLSNALKCSWPSSNSHYSKNRPVLLVSGMSENPYDLFGWNWMTFFDEQQWPYCTIRFPNEGLIDLQLCTEYVVYSIRKMYKYNQKNLINIIAHSSGGILVRFGLRFWPDIRQMIDDLISHGPSNHGTYIANIACFLPIGCAPAVHQQRVGSNFLDALNSHQETFDSISYTTIMTKTDEIIRPVSSSELHNNYQNDNKSIINIYLQNICPYNLYSEHLAIGTYDYCAYQLTLDALQHQGPTNLERIQNCCEQTLMPVVTSTWKFLINLLYLMKNNAVTLFVYKPRINYEPQLKCSFTNTCS</sequence>
<feature type="signal peptide" evidence="1">
    <location>
        <begin position="1"/>
        <end position="19"/>
    </location>
</feature>
<comment type="caution">
    <text evidence="2">The sequence shown here is derived from an EMBL/GenBank/DDBJ whole genome shotgun (WGS) entry which is preliminary data.</text>
</comment>
<dbReference type="PANTHER" id="PTHR37574">
    <property type="entry name" value="LIPASE B"/>
    <property type="match status" value="1"/>
</dbReference>
<evidence type="ECO:0000313" key="3">
    <source>
        <dbReference type="EMBL" id="CAF4311810.1"/>
    </source>
</evidence>
<organism evidence="2 4">
    <name type="scientific">Didymodactylos carnosus</name>
    <dbReference type="NCBI Taxonomy" id="1234261"/>
    <lineage>
        <taxon>Eukaryota</taxon>
        <taxon>Metazoa</taxon>
        <taxon>Spiralia</taxon>
        <taxon>Gnathifera</taxon>
        <taxon>Rotifera</taxon>
        <taxon>Eurotatoria</taxon>
        <taxon>Bdelloidea</taxon>
        <taxon>Philodinida</taxon>
        <taxon>Philodinidae</taxon>
        <taxon>Didymodactylos</taxon>
    </lineage>
</organism>
<dbReference type="InterPro" id="IPR053228">
    <property type="entry name" value="Stereospecific_Lipase"/>
</dbReference>
<dbReference type="Proteomes" id="UP000663829">
    <property type="component" value="Unassembled WGS sequence"/>
</dbReference>
<evidence type="ECO:0000313" key="2">
    <source>
        <dbReference type="EMBL" id="CAF1433947.1"/>
    </source>
</evidence>
<dbReference type="InterPro" id="IPR002918">
    <property type="entry name" value="Lipase_EstA/Esterase_EstB"/>
</dbReference>
<keyword evidence="1" id="KW-0732">Signal</keyword>
<dbReference type="Proteomes" id="UP000681722">
    <property type="component" value="Unassembled WGS sequence"/>
</dbReference>
<proteinExistence type="predicted"/>
<name>A0A815N874_9BILA</name>
<dbReference type="GO" id="GO:0016042">
    <property type="term" value="P:lipid catabolic process"/>
    <property type="evidence" value="ECO:0007669"/>
    <property type="project" value="InterPro"/>
</dbReference>
<dbReference type="AlphaFoldDB" id="A0A815N874"/>
<dbReference type="OrthoDB" id="4605274at2759"/>
<evidence type="ECO:0008006" key="5">
    <source>
        <dbReference type="Google" id="ProtNLM"/>
    </source>
</evidence>